<dbReference type="InterPro" id="IPR012020">
    <property type="entry name" value="ABHD4"/>
</dbReference>
<keyword evidence="3" id="KW-0812">Transmembrane</keyword>
<dbReference type="PANTHER" id="PTHR10794">
    <property type="entry name" value="ABHYDROLASE DOMAIN-CONTAINING PROTEIN"/>
    <property type="match status" value="1"/>
</dbReference>
<dbReference type="FunFam" id="3.40.50.1820:FF:000071">
    <property type="entry name" value="Embryogenesis-associated protein EMB8"/>
    <property type="match status" value="1"/>
</dbReference>
<dbReference type="EMBL" id="NKXS01001029">
    <property type="protein sequence ID" value="PIN20993.1"/>
    <property type="molecule type" value="Genomic_DNA"/>
</dbReference>
<dbReference type="Gene3D" id="3.40.50.1820">
    <property type="entry name" value="alpha/beta hydrolase"/>
    <property type="match status" value="1"/>
</dbReference>
<dbReference type="OrthoDB" id="247542at2759"/>
<comment type="similarity">
    <text evidence="1">Belongs to the AB hydrolase superfamily. AB hydrolase 4 family.</text>
</comment>
<keyword evidence="5" id="KW-0012">Acyltransferase</keyword>
<keyword evidence="3" id="KW-1133">Transmembrane helix</keyword>
<keyword evidence="3" id="KW-0472">Membrane</keyword>
<evidence type="ECO:0000313" key="6">
    <source>
        <dbReference type="Proteomes" id="UP000231279"/>
    </source>
</evidence>
<feature type="active site" description="Charge relay system" evidence="2">
    <location>
        <position position="364"/>
    </location>
</feature>
<dbReference type="PIRSF" id="PIRSF005211">
    <property type="entry name" value="Ab_hydro_YheT"/>
    <property type="match status" value="1"/>
</dbReference>
<dbReference type="AlphaFoldDB" id="A0A2G9HU58"/>
<dbReference type="InterPro" id="IPR050960">
    <property type="entry name" value="AB_hydrolase_4_sf"/>
</dbReference>
<evidence type="ECO:0000256" key="1">
    <source>
        <dbReference type="ARBA" id="ARBA00010884"/>
    </source>
</evidence>
<dbReference type="InterPro" id="IPR029058">
    <property type="entry name" value="AB_hydrolase_fold"/>
</dbReference>
<evidence type="ECO:0000259" key="4">
    <source>
        <dbReference type="Pfam" id="PF12146"/>
    </source>
</evidence>
<evidence type="ECO:0000256" key="3">
    <source>
        <dbReference type="SAM" id="Phobius"/>
    </source>
</evidence>
<feature type="active site" description="Charge relay system" evidence="2">
    <location>
        <position position="393"/>
    </location>
</feature>
<dbReference type="EC" id="2.3.1.84" evidence="5"/>
<name>A0A2G9HU58_9LAMI</name>
<accession>A0A2G9HU58</accession>
<feature type="transmembrane region" description="Helical" evidence="3">
    <location>
        <begin position="20"/>
        <end position="48"/>
    </location>
</feature>
<sequence length="466" mass="52042">MMDYFNSIEPPTNESPYELLLRAALLIPLSHYLLGLCLIFIVFLYNFLEIHFLQDFFTGFKGQPVTLTFNSSSKLYHDVVSKCRVLHGRYLSTPWLCSPHLQTVFVHYFGNPPVVNYTRQLFTTSDGGTIALDWVINAEDKQTAIQGNDAMQHNDRCPIIIIVPGLTSASDSAYVKHLAFKMAERGCNVAVSNHRGLGGVSVTSDRFYTAAWTDDIRSVIEHIHCQYPEAPLFAVGTSVGANILVKYLGEDGHNVPIIGAAAICSPWDSLICDRFFRRRLLQRCYNKVLTSGLKDYANLHKDVLSRISNWEGVQEARSCRDFDDVATRVLANCETVDTYYRQCSSANYVGGVMVPLLCISSLDDPICTSEAIPWDECRLNKNVVLATTQHGGHLPFFEGLTAKSVWWVRAVDEFFTALKSSPLSHQRKEVQMPVLSSANPQETSIDKAAFLNVTKDGNSCCSSRTP</sequence>
<dbReference type="PANTHER" id="PTHR10794:SF63">
    <property type="entry name" value="ALPHA_BETA HYDROLASE 1, ISOFORM A"/>
    <property type="match status" value="1"/>
</dbReference>
<dbReference type="STRING" id="429701.A0A2G9HU58"/>
<feature type="domain" description="Serine aminopeptidase S33" evidence="4">
    <location>
        <begin position="159"/>
        <end position="371"/>
    </location>
</feature>
<dbReference type="Pfam" id="PF12146">
    <property type="entry name" value="Hydrolase_4"/>
    <property type="match status" value="1"/>
</dbReference>
<comment type="caution">
    <text evidence="5">The sequence shown here is derived from an EMBL/GenBank/DDBJ whole genome shotgun (WGS) entry which is preliminary data.</text>
</comment>
<dbReference type="GO" id="GO:0034338">
    <property type="term" value="F:short-chain carboxylesterase activity"/>
    <property type="evidence" value="ECO:0007669"/>
    <property type="project" value="TreeGrafter"/>
</dbReference>
<dbReference type="GO" id="GO:0004026">
    <property type="term" value="F:alcohol O-acetyltransferase activity"/>
    <property type="evidence" value="ECO:0007669"/>
    <property type="project" value="UniProtKB-EC"/>
</dbReference>
<gene>
    <name evidence="5" type="ORF">CDL12_06313</name>
</gene>
<keyword evidence="5" id="KW-0808">Transferase</keyword>
<dbReference type="Proteomes" id="UP000231279">
    <property type="component" value="Unassembled WGS sequence"/>
</dbReference>
<reference evidence="6" key="1">
    <citation type="journal article" date="2018" name="Gigascience">
        <title>Genome assembly of the Pink Ipe (Handroanthus impetiginosus, Bignoniaceae), a highly valued, ecologically keystone Neotropical timber forest tree.</title>
        <authorList>
            <person name="Silva-Junior O.B."/>
            <person name="Grattapaglia D."/>
            <person name="Novaes E."/>
            <person name="Collevatti R.G."/>
        </authorList>
    </citation>
    <scope>NUCLEOTIDE SEQUENCE [LARGE SCALE GENOMIC DNA]</scope>
    <source>
        <strain evidence="6">cv. UFG-1</strain>
    </source>
</reference>
<organism evidence="5 6">
    <name type="scientific">Handroanthus impetiginosus</name>
    <dbReference type="NCBI Taxonomy" id="429701"/>
    <lineage>
        <taxon>Eukaryota</taxon>
        <taxon>Viridiplantae</taxon>
        <taxon>Streptophyta</taxon>
        <taxon>Embryophyta</taxon>
        <taxon>Tracheophyta</taxon>
        <taxon>Spermatophyta</taxon>
        <taxon>Magnoliopsida</taxon>
        <taxon>eudicotyledons</taxon>
        <taxon>Gunneridae</taxon>
        <taxon>Pentapetalae</taxon>
        <taxon>asterids</taxon>
        <taxon>lamiids</taxon>
        <taxon>Lamiales</taxon>
        <taxon>Bignoniaceae</taxon>
        <taxon>Crescentiina</taxon>
        <taxon>Tabebuia alliance</taxon>
        <taxon>Handroanthus</taxon>
    </lineage>
</organism>
<feature type="active site" description="Charge relay system" evidence="2">
    <location>
        <position position="238"/>
    </location>
</feature>
<keyword evidence="5" id="KW-0378">Hydrolase</keyword>
<proteinExistence type="inferred from homology"/>
<evidence type="ECO:0000256" key="2">
    <source>
        <dbReference type="PIRSR" id="PIRSR005211-1"/>
    </source>
</evidence>
<dbReference type="InterPro" id="IPR022742">
    <property type="entry name" value="Hydrolase_4"/>
</dbReference>
<evidence type="ECO:0000313" key="5">
    <source>
        <dbReference type="EMBL" id="PIN20993.1"/>
    </source>
</evidence>
<keyword evidence="6" id="KW-1185">Reference proteome</keyword>
<dbReference type="SUPFAM" id="SSF53474">
    <property type="entry name" value="alpha/beta-Hydrolases"/>
    <property type="match status" value="1"/>
</dbReference>
<dbReference type="GO" id="GO:0047372">
    <property type="term" value="F:monoacylglycerol lipase activity"/>
    <property type="evidence" value="ECO:0007669"/>
    <property type="project" value="TreeGrafter"/>
</dbReference>
<protein>
    <submittedName>
        <fullName evidence="5">Alpha/beta hydrolase</fullName>
        <ecNumber evidence="5">2.3.1.84</ecNumber>
    </submittedName>
</protein>